<organism evidence="2 3">
    <name type="scientific">Stylosanthes scabra</name>
    <dbReference type="NCBI Taxonomy" id="79078"/>
    <lineage>
        <taxon>Eukaryota</taxon>
        <taxon>Viridiplantae</taxon>
        <taxon>Streptophyta</taxon>
        <taxon>Embryophyta</taxon>
        <taxon>Tracheophyta</taxon>
        <taxon>Spermatophyta</taxon>
        <taxon>Magnoliopsida</taxon>
        <taxon>eudicotyledons</taxon>
        <taxon>Gunneridae</taxon>
        <taxon>Pentapetalae</taxon>
        <taxon>rosids</taxon>
        <taxon>fabids</taxon>
        <taxon>Fabales</taxon>
        <taxon>Fabaceae</taxon>
        <taxon>Papilionoideae</taxon>
        <taxon>50 kb inversion clade</taxon>
        <taxon>dalbergioids sensu lato</taxon>
        <taxon>Dalbergieae</taxon>
        <taxon>Pterocarpus clade</taxon>
        <taxon>Stylosanthes</taxon>
    </lineage>
</organism>
<dbReference type="Proteomes" id="UP001341840">
    <property type="component" value="Unassembled WGS sequence"/>
</dbReference>
<comment type="caution">
    <text evidence="2">The sequence shown here is derived from an EMBL/GenBank/DDBJ whole genome shotgun (WGS) entry which is preliminary data.</text>
</comment>
<gene>
    <name evidence="2" type="ORF">PIB30_055029</name>
</gene>
<dbReference type="EMBL" id="JASCZI010060840">
    <property type="protein sequence ID" value="MED6136329.1"/>
    <property type="molecule type" value="Genomic_DNA"/>
</dbReference>
<sequence length="167" mass="18822">MELKHEPQVVLEAHLQACKEAEAQVQAVKKGVNAANIEAGHKPSHPQALMMAAVVSTKDNFDAPSFDLGIDSPPISPTEIYDLDDFPETPMPVPEQNQMTDDLKEKCVILTLSDKEEIRYDIIFKLRGDWYYGGVIDQFRSMREEQHRRANYGLCGNIFTPCKGDKD</sequence>
<protein>
    <submittedName>
        <fullName evidence="2">Uncharacterized protein</fullName>
    </submittedName>
</protein>
<proteinExistence type="predicted"/>
<feature type="coiled-coil region" evidence="1">
    <location>
        <begin position="11"/>
        <end position="38"/>
    </location>
</feature>
<accession>A0ABU6SIW8</accession>
<evidence type="ECO:0000313" key="3">
    <source>
        <dbReference type="Proteomes" id="UP001341840"/>
    </source>
</evidence>
<keyword evidence="1" id="KW-0175">Coiled coil</keyword>
<evidence type="ECO:0000256" key="1">
    <source>
        <dbReference type="SAM" id="Coils"/>
    </source>
</evidence>
<evidence type="ECO:0000313" key="2">
    <source>
        <dbReference type="EMBL" id="MED6136329.1"/>
    </source>
</evidence>
<name>A0ABU6SIW8_9FABA</name>
<keyword evidence="3" id="KW-1185">Reference proteome</keyword>
<reference evidence="2 3" key="1">
    <citation type="journal article" date="2023" name="Plants (Basel)">
        <title>Bridging the Gap: Combining Genomics and Transcriptomics Approaches to Understand Stylosanthes scabra, an Orphan Legume from the Brazilian Caatinga.</title>
        <authorList>
            <person name="Ferreira-Neto J.R.C."/>
            <person name="da Silva M.D."/>
            <person name="Binneck E."/>
            <person name="de Melo N.F."/>
            <person name="da Silva R.H."/>
            <person name="de Melo A.L.T.M."/>
            <person name="Pandolfi V."/>
            <person name="Bustamante F.O."/>
            <person name="Brasileiro-Vidal A.C."/>
            <person name="Benko-Iseppon A.M."/>
        </authorList>
    </citation>
    <scope>NUCLEOTIDE SEQUENCE [LARGE SCALE GENOMIC DNA]</scope>
    <source>
        <tissue evidence="2">Leaves</tissue>
    </source>
</reference>